<dbReference type="InterPro" id="IPR015424">
    <property type="entry name" value="PyrdxlP-dep_Trfase"/>
</dbReference>
<dbReference type="Proteomes" id="UP000317422">
    <property type="component" value="Unassembled WGS sequence"/>
</dbReference>
<comment type="similarity">
    <text evidence="2 8">Belongs to the class-III pyridoxal-phosphate-dependent aminotransferase family.</text>
</comment>
<dbReference type="PANTHER" id="PTHR45688">
    <property type="match status" value="1"/>
</dbReference>
<evidence type="ECO:0000313" key="10">
    <source>
        <dbReference type="Proteomes" id="UP000317422"/>
    </source>
</evidence>
<evidence type="ECO:0000256" key="5">
    <source>
        <dbReference type="ARBA" id="ARBA00022576"/>
    </source>
</evidence>
<dbReference type="PANTHER" id="PTHR45688:SF3">
    <property type="entry name" value="ALANINE--GLYOXYLATE AMINOTRANSFERASE 2, MITOCHONDRIAL"/>
    <property type="match status" value="1"/>
</dbReference>
<evidence type="ECO:0000256" key="3">
    <source>
        <dbReference type="ARBA" id="ARBA00011881"/>
    </source>
</evidence>
<dbReference type="PIRSF" id="PIRSF000521">
    <property type="entry name" value="Transaminase_4ab_Lys_Orn"/>
    <property type="match status" value="1"/>
</dbReference>
<dbReference type="EMBL" id="VFQC01000001">
    <property type="protein sequence ID" value="TQN33271.1"/>
    <property type="molecule type" value="Genomic_DNA"/>
</dbReference>
<keyword evidence="7 8" id="KW-0663">Pyridoxal phosphate</keyword>
<evidence type="ECO:0000256" key="2">
    <source>
        <dbReference type="ARBA" id="ARBA00008954"/>
    </source>
</evidence>
<evidence type="ECO:0000256" key="4">
    <source>
        <dbReference type="ARBA" id="ARBA00013049"/>
    </source>
</evidence>
<dbReference type="Gene3D" id="3.90.1150.10">
    <property type="entry name" value="Aspartate Aminotransferase, domain 1"/>
    <property type="match status" value="1"/>
</dbReference>
<dbReference type="EC" id="2.6.1.44" evidence="4"/>
<comment type="cofactor">
    <cofactor evidence="1">
        <name>pyridoxal 5'-phosphate</name>
        <dbReference type="ChEBI" id="CHEBI:597326"/>
    </cofactor>
</comment>
<keyword evidence="10" id="KW-1185">Reference proteome</keyword>
<sequence>MRPASQPDLATRHRDVMPPWSPLYHRDDPLEIASGQGCWVRDGHDRSYLDFYSGIAANILGYDVPEVRAAVERQLRTGIVHTSTFYLIRSQVELAERVARVSGIADPVVFFTCSGTEAVETALLLATEYRRSHQVVALRHGYHGRSFGALAVTGDNRWKGMGLSPVNVAHIPAGRPEGSTSADLDGPAYVRLCAEELEHLVDTELPQPVAALLAEPVQGVAGAVPLESGQLAAYAEILRERGILLIVDEVQTGWGRTGRYWGYQWENVRPDLLVFAKGVGNGLALGGVVGRREVMSCLTMPSISTFGGNPLATTAAVATLDAIEDRDLPAHAHRVGDLLRERLDRQLCDLSSVLRVQGQGLLLGLAFVRPGTHAPSPERAVAVQEECRSNGLLVGTGGRAGNRLRIMPPLTVTAEEALHGADVIAAAARRTDTHWR</sequence>
<dbReference type="InterPro" id="IPR015421">
    <property type="entry name" value="PyrdxlP-dep_Trfase_major"/>
</dbReference>
<keyword evidence="5 9" id="KW-0032">Aminotransferase</keyword>
<dbReference type="Pfam" id="PF00202">
    <property type="entry name" value="Aminotran_3"/>
    <property type="match status" value="1"/>
</dbReference>
<organism evidence="9 10">
    <name type="scientific">Haloactinospora alba</name>
    <dbReference type="NCBI Taxonomy" id="405555"/>
    <lineage>
        <taxon>Bacteria</taxon>
        <taxon>Bacillati</taxon>
        <taxon>Actinomycetota</taxon>
        <taxon>Actinomycetes</taxon>
        <taxon>Streptosporangiales</taxon>
        <taxon>Nocardiopsidaceae</taxon>
        <taxon>Haloactinospora</taxon>
    </lineage>
</organism>
<dbReference type="InterPro" id="IPR005814">
    <property type="entry name" value="Aminotrans_3"/>
</dbReference>
<dbReference type="SUPFAM" id="SSF53383">
    <property type="entry name" value="PLP-dependent transferases"/>
    <property type="match status" value="1"/>
</dbReference>
<reference evidence="9 10" key="1">
    <citation type="submission" date="2019-06" db="EMBL/GenBank/DDBJ databases">
        <title>Sequencing the genomes of 1000 actinobacteria strains.</title>
        <authorList>
            <person name="Klenk H.-P."/>
        </authorList>
    </citation>
    <scope>NUCLEOTIDE SEQUENCE [LARGE SCALE GENOMIC DNA]</scope>
    <source>
        <strain evidence="9 10">DSM 45015</strain>
    </source>
</reference>
<evidence type="ECO:0000313" key="9">
    <source>
        <dbReference type="EMBL" id="TQN33271.1"/>
    </source>
</evidence>
<comment type="caution">
    <text evidence="9">The sequence shown here is derived from an EMBL/GenBank/DDBJ whole genome shotgun (WGS) entry which is preliminary data.</text>
</comment>
<protein>
    <recommendedName>
        <fullName evidence="4">alanine--glyoxylate transaminase</fullName>
        <ecNumber evidence="4">2.6.1.44</ecNumber>
    </recommendedName>
</protein>
<evidence type="ECO:0000256" key="8">
    <source>
        <dbReference type="RuleBase" id="RU003560"/>
    </source>
</evidence>
<comment type="subunit">
    <text evidence="3">Homotetramer.</text>
</comment>
<evidence type="ECO:0000256" key="7">
    <source>
        <dbReference type="ARBA" id="ARBA00022898"/>
    </source>
</evidence>
<dbReference type="GO" id="GO:0030170">
    <property type="term" value="F:pyridoxal phosphate binding"/>
    <property type="evidence" value="ECO:0007669"/>
    <property type="project" value="InterPro"/>
</dbReference>
<dbReference type="GO" id="GO:0008453">
    <property type="term" value="F:alanine-glyoxylate transaminase activity"/>
    <property type="evidence" value="ECO:0007669"/>
    <property type="project" value="UniProtKB-EC"/>
</dbReference>
<gene>
    <name evidence="9" type="ORF">FHX37_3276</name>
</gene>
<name>A0A543NN60_9ACTN</name>
<dbReference type="AlphaFoldDB" id="A0A543NN60"/>
<accession>A0A543NN60</accession>
<dbReference type="CDD" id="cd00610">
    <property type="entry name" value="OAT_like"/>
    <property type="match status" value="1"/>
</dbReference>
<evidence type="ECO:0000256" key="1">
    <source>
        <dbReference type="ARBA" id="ARBA00001933"/>
    </source>
</evidence>
<evidence type="ECO:0000256" key="6">
    <source>
        <dbReference type="ARBA" id="ARBA00022679"/>
    </source>
</evidence>
<keyword evidence="6 9" id="KW-0808">Transferase</keyword>
<proteinExistence type="inferred from homology"/>
<dbReference type="FunFam" id="3.40.640.10:FF:000004">
    <property type="entry name" value="Acetylornithine aminotransferase"/>
    <property type="match status" value="1"/>
</dbReference>
<dbReference type="InterPro" id="IPR015422">
    <property type="entry name" value="PyrdxlP-dep_Trfase_small"/>
</dbReference>
<dbReference type="Gene3D" id="3.40.640.10">
    <property type="entry name" value="Type I PLP-dependent aspartate aminotransferase-like (Major domain)"/>
    <property type="match status" value="1"/>
</dbReference>